<keyword evidence="4" id="KW-1185">Reference proteome</keyword>
<protein>
    <submittedName>
        <fullName evidence="3">Uncharacterized protein</fullName>
    </submittedName>
</protein>
<feature type="region of interest" description="Disordered" evidence="1">
    <location>
        <begin position="26"/>
        <end position="300"/>
    </location>
</feature>
<sequence>MPPKKSLKSAATAVVAAKKADKLAKSKAAAKEWAAKRAAQKKEKKSNNNKANSKVKEEEDDPDVAPPPKKKAKSTTKSTTTKKSTSTPKAASSRSTRGKKRVVEETEEAAASPPSDKKKRKKTSTKTSPPPPKSTRGRSSKVPPPSPVDDSSDSESEKGPNGTPVKDRTSEAAVNDVLSVSPKKKVGRGGKKADTAKEEAREAAKERAKLWADKKKGGEKGKVKEVEEVIEEEEEEEEEEKVEEEVVETPKRGRRGRKIPTPKTKERNNTRKNKAGNPTVNTSSVDETSTPTSSPTSVNEGVETAGKAALIGILKLLSLALTIVVTGGGLNYLTIEYITPYLTSVTPITTDSRVCYNDKFMSKRLDELTEKYGTESTCRIEDTVEICPSEATCYLGKVRDCDHLGHGRFLQLHEDGGSCVLGGDGGGESDVDMLLEALAKITLEHTCHCWGLSRFTETCTISVMEKVEGNGGHPMFVIDMVSKKAGIGIKDAEFISHVHEGVMVGEDGTMIGLTGEYAKRNLEFPFTCYLQVIMNDVAWYCWRATLALFVLVAKTAWKAFLIYPVGVGGGLAFAAVAASVRRRRRRTAARLECVLNMKGEVHRILQDSSVGLSAAMIRDDVLNSMEPKSAKRRRGLEGTWGVVLKQIKTDSRIRVAEGVNEATGEVEVLFTWVYTPRKKGGRKEKEEEGEGGKKGGRRKVVIG</sequence>
<proteinExistence type="predicted"/>
<feature type="compositionally biased region" description="Basic and acidic residues" evidence="1">
    <location>
        <begin position="26"/>
        <end position="35"/>
    </location>
</feature>
<evidence type="ECO:0000313" key="4">
    <source>
        <dbReference type="Proteomes" id="UP001165065"/>
    </source>
</evidence>
<feature type="compositionally biased region" description="Basic and acidic residues" evidence="1">
    <location>
        <begin position="191"/>
        <end position="227"/>
    </location>
</feature>
<feature type="compositionally biased region" description="Acidic residues" evidence="1">
    <location>
        <begin position="228"/>
        <end position="247"/>
    </location>
</feature>
<organism evidence="3 4">
    <name type="scientific">Triparma columacea</name>
    <dbReference type="NCBI Taxonomy" id="722753"/>
    <lineage>
        <taxon>Eukaryota</taxon>
        <taxon>Sar</taxon>
        <taxon>Stramenopiles</taxon>
        <taxon>Ochrophyta</taxon>
        <taxon>Bolidophyceae</taxon>
        <taxon>Parmales</taxon>
        <taxon>Triparmaceae</taxon>
        <taxon>Triparma</taxon>
    </lineage>
</organism>
<dbReference type="EMBL" id="BRYA01000333">
    <property type="protein sequence ID" value="GMI47174.1"/>
    <property type="molecule type" value="Genomic_DNA"/>
</dbReference>
<feature type="compositionally biased region" description="Low complexity" evidence="1">
    <location>
        <begin position="282"/>
        <end position="298"/>
    </location>
</feature>
<dbReference type="AlphaFoldDB" id="A0A9W7GK23"/>
<feature type="compositionally biased region" description="Basic and acidic residues" evidence="1">
    <location>
        <begin position="683"/>
        <end position="693"/>
    </location>
</feature>
<name>A0A9W7GK23_9STRA</name>
<gene>
    <name evidence="3" type="ORF">TrCOL_g6526</name>
</gene>
<keyword evidence="2" id="KW-0472">Membrane</keyword>
<evidence type="ECO:0000313" key="3">
    <source>
        <dbReference type="EMBL" id="GMI47174.1"/>
    </source>
</evidence>
<evidence type="ECO:0000256" key="2">
    <source>
        <dbReference type="SAM" id="Phobius"/>
    </source>
</evidence>
<keyword evidence="2" id="KW-0812">Transmembrane</keyword>
<dbReference type="Proteomes" id="UP001165065">
    <property type="component" value="Unassembled WGS sequence"/>
</dbReference>
<feature type="region of interest" description="Disordered" evidence="1">
    <location>
        <begin position="678"/>
        <end position="703"/>
    </location>
</feature>
<evidence type="ECO:0000256" key="1">
    <source>
        <dbReference type="SAM" id="MobiDB-lite"/>
    </source>
</evidence>
<feature type="transmembrane region" description="Helical" evidence="2">
    <location>
        <begin position="560"/>
        <end position="580"/>
    </location>
</feature>
<accession>A0A9W7GK23</accession>
<feature type="compositionally biased region" description="Low complexity" evidence="1">
    <location>
        <begin position="75"/>
        <end position="95"/>
    </location>
</feature>
<keyword evidence="2" id="KW-1133">Transmembrane helix</keyword>
<reference evidence="4" key="1">
    <citation type="journal article" date="2023" name="Commun. Biol.">
        <title>Genome analysis of Parmales, the sister group of diatoms, reveals the evolutionary specialization of diatoms from phago-mixotrophs to photoautotrophs.</title>
        <authorList>
            <person name="Ban H."/>
            <person name="Sato S."/>
            <person name="Yoshikawa S."/>
            <person name="Yamada K."/>
            <person name="Nakamura Y."/>
            <person name="Ichinomiya M."/>
            <person name="Sato N."/>
            <person name="Blanc-Mathieu R."/>
            <person name="Endo H."/>
            <person name="Kuwata A."/>
            <person name="Ogata H."/>
        </authorList>
    </citation>
    <scope>NUCLEOTIDE SEQUENCE [LARGE SCALE GENOMIC DNA]</scope>
</reference>
<comment type="caution">
    <text evidence="3">The sequence shown here is derived from an EMBL/GenBank/DDBJ whole genome shotgun (WGS) entry which is preliminary data.</text>
</comment>
<dbReference type="OrthoDB" id="204154at2759"/>
<feature type="compositionally biased region" description="Basic residues" evidence="1">
    <location>
        <begin position="694"/>
        <end position="703"/>
    </location>
</feature>